<protein>
    <recommendedName>
        <fullName evidence="1">holo-[acyl-carrier-protein] synthase</fullName>
        <ecNumber evidence="1">2.7.8.7</ecNumber>
    </recommendedName>
</protein>
<keyword evidence="5" id="KW-1185">Reference proteome</keyword>
<feature type="domain" description="4'-phosphopantetheinyl transferase N-terminal" evidence="3">
    <location>
        <begin position="19"/>
        <end position="87"/>
    </location>
</feature>
<dbReference type="PANTHER" id="PTHR12215:SF10">
    <property type="entry name" value="L-AMINOADIPATE-SEMIALDEHYDE DEHYDROGENASE-PHOSPHOPANTETHEINYL TRANSFERASE"/>
    <property type="match status" value="1"/>
</dbReference>
<evidence type="ECO:0000256" key="2">
    <source>
        <dbReference type="ARBA" id="ARBA00022679"/>
    </source>
</evidence>
<dbReference type="GO" id="GO:0005829">
    <property type="term" value="C:cytosol"/>
    <property type="evidence" value="ECO:0007669"/>
    <property type="project" value="TreeGrafter"/>
</dbReference>
<dbReference type="Gene3D" id="3.90.470.20">
    <property type="entry name" value="4'-phosphopantetheinyl transferase domain"/>
    <property type="match status" value="1"/>
</dbReference>
<dbReference type="AlphaFoldDB" id="A0AAW0GWR7"/>
<name>A0AAW0GWR7_9APHY</name>
<evidence type="ECO:0000313" key="4">
    <source>
        <dbReference type="EMBL" id="KAK7695645.1"/>
    </source>
</evidence>
<dbReference type="PANTHER" id="PTHR12215">
    <property type="entry name" value="PHOSPHOPANTETHEINE TRANSFERASE"/>
    <property type="match status" value="1"/>
</dbReference>
<dbReference type="Pfam" id="PF22624">
    <property type="entry name" value="AASDHPPT_N"/>
    <property type="match status" value="1"/>
</dbReference>
<dbReference type="EMBL" id="JASBNA010000001">
    <property type="protein sequence ID" value="KAK7695645.1"/>
    <property type="molecule type" value="Genomic_DNA"/>
</dbReference>
<dbReference type="GO" id="GO:0000287">
    <property type="term" value="F:magnesium ion binding"/>
    <property type="evidence" value="ECO:0007669"/>
    <property type="project" value="InterPro"/>
</dbReference>
<dbReference type="InterPro" id="IPR055066">
    <property type="entry name" value="AASDHPPT_N"/>
</dbReference>
<gene>
    <name evidence="4" type="ORF">QCA50_000281</name>
</gene>
<accession>A0AAW0GWR7</accession>
<proteinExistence type="predicted"/>
<evidence type="ECO:0000313" key="5">
    <source>
        <dbReference type="Proteomes" id="UP001385951"/>
    </source>
</evidence>
<dbReference type="SUPFAM" id="SSF56214">
    <property type="entry name" value="4'-phosphopantetheinyl transferase"/>
    <property type="match status" value="1"/>
</dbReference>
<dbReference type="Proteomes" id="UP001385951">
    <property type="component" value="Unassembled WGS sequence"/>
</dbReference>
<comment type="caution">
    <text evidence="4">The sequence shown here is derived from an EMBL/GenBank/DDBJ whole genome shotgun (WGS) entry which is preliminary data.</text>
</comment>
<dbReference type="InterPro" id="IPR037143">
    <property type="entry name" value="4-PPantetheinyl_Trfase_dom_sf"/>
</dbReference>
<dbReference type="EC" id="2.7.8.7" evidence="1"/>
<organism evidence="4 5">
    <name type="scientific">Cerrena zonata</name>
    <dbReference type="NCBI Taxonomy" id="2478898"/>
    <lineage>
        <taxon>Eukaryota</taxon>
        <taxon>Fungi</taxon>
        <taxon>Dikarya</taxon>
        <taxon>Basidiomycota</taxon>
        <taxon>Agaricomycotina</taxon>
        <taxon>Agaricomycetes</taxon>
        <taxon>Polyporales</taxon>
        <taxon>Cerrenaceae</taxon>
        <taxon>Cerrena</taxon>
    </lineage>
</organism>
<dbReference type="GO" id="GO:0019878">
    <property type="term" value="P:lysine biosynthetic process via aminoadipic acid"/>
    <property type="evidence" value="ECO:0007669"/>
    <property type="project" value="TreeGrafter"/>
</dbReference>
<dbReference type="GO" id="GO:0008897">
    <property type="term" value="F:holo-[acyl-carrier-protein] synthase activity"/>
    <property type="evidence" value="ECO:0007669"/>
    <property type="project" value="UniProtKB-EC"/>
</dbReference>
<sequence length="100" mass="11485">MWQVWLVSFDSDNVTKYIDKSYEAALSLLDPSSRQRLSRFYRKEDTFRGLVGRLLSRVLLKEQGISPNDASFSTTEAGKPYVVGTNNWDQSFPVFTLVSR</sequence>
<evidence type="ECO:0000256" key="1">
    <source>
        <dbReference type="ARBA" id="ARBA00013172"/>
    </source>
</evidence>
<dbReference type="InterPro" id="IPR050559">
    <property type="entry name" value="P-Pant_transferase_sf"/>
</dbReference>
<reference evidence="4 5" key="1">
    <citation type="submission" date="2022-09" db="EMBL/GenBank/DDBJ databases">
        <authorList>
            <person name="Palmer J.M."/>
        </authorList>
    </citation>
    <scope>NUCLEOTIDE SEQUENCE [LARGE SCALE GENOMIC DNA]</scope>
    <source>
        <strain evidence="4 5">DSM 7382</strain>
    </source>
</reference>
<keyword evidence="2" id="KW-0808">Transferase</keyword>
<evidence type="ECO:0000259" key="3">
    <source>
        <dbReference type="Pfam" id="PF22624"/>
    </source>
</evidence>